<feature type="transmembrane region" description="Helical" evidence="5">
    <location>
        <begin position="7"/>
        <end position="27"/>
    </location>
</feature>
<evidence type="ECO:0000256" key="5">
    <source>
        <dbReference type="SAM" id="Phobius"/>
    </source>
</evidence>
<dbReference type="PANTHER" id="PTHR37422">
    <property type="entry name" value="TEICHURONIC ACID BIOSYNTHESIS PROTEIN TUAE"/>
    <property type="match status" value="1"/>
</dbReference>
<keyword evidence="4 5" id="KW-0472">Membrane</keyword>
<dbReference type="GO" id="GO:0016020">
    <property type="term" value="C:membrane"/>
    <property type="evidence" value="ECO:0007669"/>
    <property type="project" value="UniProtKB-SubCell"/>
</dbReference>
<feature type="transmembrane region" description="Helical" evidence="5">
    <location>
        <begin position="39"/>
        <end position="57"/>
    </location>
</feature>
<keyword evidence="2 5" id="KW-0812">Transmembrane</keyword>
<dbReference type="PANTHER" id="PTHR37422:SF17">
    <property type="entry name" value="O-ANTIGEN LIGASE"/>
    <property type="match status" value="1"/>
</dbReference>
<evidence type="ECO:0000256" key="3">
    <source>
        <dbReference type="ARBA" id="ARBA00022989"/>
    </source>
</evidence>
<keyword evidence="7" id="KW-0436">Ligase</keyword>
<proteinExistence type="predicted"/>
<dbReference type="Pfam" id="PF04932">
    <property type="entry name" value="Wzy_C"/>
    <property type="match status" value="1"/>
</dbReference>
<evidence type="ECO:0000259" key="6">
    <source>
        <dbReference type="Pfam" id="PF04932"/>
    </source>
</evidence>
<dbReference type="RefSeq" id="WP_282838829.1">
    <property type="nucleotide sequence ID" value="NZ_JASCXW010000004.1"/>
</dbReference>
<feature type="transmembrane region" description="Helical" evidence="5">
    <location>
        <begin position="116"/>
        <end position="136"/>
    </location>
</feature>
<evidence type="ECO:0000256" key="1">
    <source>
        <dbReference type="ARBA" id="ARBA00004141"/>
    </source>
</evidence>
<keyword evidence="8" id="KW-1185">Reference proteome</keyword>
<reference evidence="7" key="1">
    <citation type="submission" date="2023-05" db="EMBL/GenBank/DDBJ databases">
        <title>Mariniplasma microaerophilum sp. nov., a novel anaerobic mollicute isolated from terrestrial mud volcano, Taman Peninsula, Russia.</title>
        <authorList>
            <person name="Khomyakova M.A."/>
            <person name="Merkel A.Y."/>
            <person name="Slobodkin A.I."/>
        </authorList>
    </citation>
    <scope>NUCLEOTIDE SEQUENCE</scope>
    <source>
        <strain evidence="7">M4Ah</strain>
    </source>
</reference>
<comment type="subcellular location">
    <subcellularLocation>
        <location evidence="1">Membrane</location>
        <topology evidence="1">Multi-pass membrane protein</topology>
    </subcellularLocation>
</comment>
<dbReference type="GO" id="GO:0016874">
    <property type="term" value="F:ligase activity"/>
    <property type="evidence" value="ECO:0007669"/>
    <property type="project" value="UniProtKB-KW"/>
</dbReference>
<dbReference type="InterPro" id="IPR051533">
    <property type="entry name" value="WaaL-like"/>
</dbReference>
<feature type="transmembrane region" description="Helical" evidence="5">
    <location>
        <begin position="171"/>
        <end position="193"/>
    </location>
</feature>
<evidence type="ECO:0000256" key="4">
    <source>
        <dbReference type="ARBA" id="ARBA00023136"/>
    </source>
</evidence>
<gene>
    <name evidence="7" type="ORF">QJ521_02450</name>
</gene>
<dbReference type="InterPro" id="IPR007016">
    <property type="entry name" value="O-antigen_ligase-rel_domated"/>
</dbReference>
<feature type="transmembrane region" description="Helical" evidence="5">
    <location>
        <begin position="85"/>
        <end position="104"/>
    </location>
</feature>
<sequence length="466" mass="53988">MKKIEQFLGSGFYIASIFLITFIAWSFYQDTPPYDFNLYNMLGVFFLILVNTLILIFYKNTLYILPSVISLLFVLNKSNMDFDTVAAMGFPYLALGIFFIGPMVHLIRFKPKFNQGIFFLGICLIGVSYIAPLIYLPFDIRAIPVSMMGLLYLLVYIFFTSTVKGNLNYLFKVMMFINLLMVFQVFFYLYQGYIANPELEFYYRIFSGWGRNLGWANINDMCFYIALTFPSYLYFIFKKPRTYLVWFLMILPVIAVILSKSRGGVIGFAVAVIGVILFFWLKGNKKHLTHGLVFLAFTVTIFYMGRQAFHIWYEFFIESLHDDFDAFSSGRITIYRTGWEVFKNYPIFGGGWLSLQNINPGSRLFMYHSTLIQAIAAMGMFGLVALAIHYFQVFKFMAIDLTLEKTLFLIGYIASQVHGLIDNVQYAVPYSVLIVIFLAVFETSTKTTSFELINRRYHFIESTEKG</sequence>
<protein>
    <submittedName>
        <fullName evidence="7">O-antigen ligase family protein</fullName>
    </submittedName>
</protein>
<keyword evidence="3 5" id="KW-1133">Transmembrane helix</keyword>
<feature type="transmembrane region" description="Helical" evidence="5">
    <location>
        <begin position="62"/>
        <end position="79"/>
    </location>
</feature>
<comment type="caution">
    <text evidence="7">The sequence shown here is derived from an EMBL/GenBank/DDBJ whole genome shotgun (WGS) entry which is preliminary data.</text>
</comment>
<dbReference type="EMBL" id="JASCXW010000004">
    <property type="protein sequence ID" value="MDI6452414.1"/>
    <property type="molecule type" value="Genomic_DNA"/>
</dbReference>
<evidence type="ECO:0000313" key="7">
    <source>
        <dbReference type="EMBL" id="MDI6452414.1"/>
    </source>
</evidence>
<dbReference type="AlphaFoldDB" id="A0AAW6U760"/>
<feature type="transmembrane region" description="Helical" evidence="5">
    <location>
        <begin position="142"/>
        <end position="159"/>
    </location>
</feature>
<evidence type="ECO:0000256" key="2">
    <source>
        <dbReference type="ARBA" id="ARBA00022692"/>
    </source>
</evidence>
<name>A0AAW6U760_9MOLU</name>
<feature type="transmembrane region" description="Helical" evidence="5">
    <location>
        <begin position="242"/>
        <end position="258"/>
    </location>
</feature>
<evidence type="ECO:0000313" key="8">
    <source>
        <dbReference type="Proteomes" id="UP001431532"/>
    </source>
</evidence>
<accession>A0AAW6U760</accession>
<feature type="transmembrane region" description="Helical" evidence="5">
    <location>
        <begin position="288"/>
        <end position="305"/>
    </location>
</feature>
<feature type="transmembrane region" description="Helical" evidence="5">
    <location>
        <begin position="264"/>
        <end position="281"/>
    </location>
</feature>
<dbReference type="Proteomes" id="UP001431532">
    <property type="component" value="Unassembled WGS sequence"/>
</dbReference>
<feature type="transmembrane region" description="Helical" evidence="5">
    <location>
        <begin position="371"/>
        <end position="391"/>
    </location>
</feature>
<organism evidence="7 8">
    <name type="scientific">Peloplasma aerotolerans</name>
    <dbReference type="NCBI Taxonomy" id="3044389"/>
    <lineage>
        <taxon>Bacteria</taxon>
        <taxon>Bacillati</taxon>
        <taxon>Mycoplasmatota</taxon>
        <taxon>Mollicutes</taxon>
        <taxon>Acholeplasmatales</taxon>
        <taxon>Acholeplasmataceae</taxon>
        <taxon>Peloplasma</taxon>
    </lineage>
</organism>
<feature type="transmembrane region" description="Helical" evidence="5">
    <location>
        <begin position="213"/>
        <end position="235"/>
    </location>
</feature>
<feature type="domain" description="O-antigen ligase-related" evidence="6">
    <location>
        <begin position="247"/>
        <end position="386"/>
    </location>
</feature>